<dbReference type="AlphaFoldDB" id="A0A2W2EJ54"/>
<feature type="transmembrane region" description="Helical" evidence="2">
    <location>
        <begin position="352"/>
        <end position="377"/>
    </location>
</feature>
<feature type="transmembrane region" description="Helical" evidence="2">
    <location>
        <begin position="165"/>
        <end position="186"/>
    </location>
</feature>
<evidence type="ECO:0000256" key="2">
    <source>
        <dbReference type="SAM" id="Phobius"/>
    </source>
</evidence>
<dbReference type="InterPro" id="IPR050879">
    <property type="entry name" value="Acyltransferase_3"/>
</dbReference>
<keyword evidence="5" id="KW-1185">Reference proteome</keyword>
<dbReference type="GO" id="GO:0016020">
    <property type="term" value="C:membrane"/>
    <property type="evidence" value="ECO:0007669"/>
    <property type="project" value="TreeGrafter"/>
</dbReference>
<feature type="transmembrane region" description="Helical" evidence="2">
    <location>
        <begin position="263"/>
        <end position="281"/>
    </location>
</feature>
<proteinExistence type="predicted"/>
<evidence type="ECO:0000313" key="4">
    <source>
        <dbReference type="EMBL" id="PZG24362.1"/>
    </source>
</evidence>
<evidence type="ECO:0000256" key="1">
    <source>
        <dbReference type="SAM" id="MobiDB-lite"/>
    </source>
</evidence>
<keyword evidence="4" id="KW-0808">Transferase</keyword>
<feature type="transmembrane region" description="Helical" evidence="2">
    <location>
        <begin position="193"/>
        <end position="211"/>
    </location>
</feature>
<feature type="transmembrane region" description="Helical" evidence="2">
    <location>
        <begin position="319"/>
        <end position="340"/>
    </location>
</feature>
<feature type="transmembrane region" description="Helical" evidence="2">
    <location>
        <begin position="287"/>
        <end position="307"/>
    </location>
</feature>
<dbReference type="PANTHER" id="PTHR23028">
    <property type="entry name" value="ACETYLTRANSFERASE"/>
    <property type="match status" value="1"/>
</dbReference>
<dbReference type="InterPro" id="IPR002656">
    <property type="entry name" value="Acyl_transf_3_dom"/>
</dbReference>
<name>A0A2W2EJ54_9ACTN</name>
<dbReference type="Pfam" id="PF01757">
    <property type="entry name" value="Acyl_transf_3"/>
    <property type="match status" value="1"/>
</dbReference>
<keyword evidence="2" id="KW-0472">Membrane</keyword>
<sequence length="409" mass="45368">MLRTHRAARPSHPRSDVTHTDARPHQLPALTGYRFFLALTVATVHLIFTSQLFADDALQLGLGLTTPLASAALATFFTLSGFVLTWSAPAGDTARRFWRRRFWKIVPLHALAWGVAVAFVLIATAPSPVSGFSADLEPGPAVASLFLVQGWVPSWDYLFYLNAPAWSISTEAFFYLLFPLLLPLVLRIPTERLWRWCLAIVGGILLISALSPLLPGAPQLSWLPFNLNEYWFVYTFPPVRLLNFLLGMVLARIVQAGRWRRVARWKLITGTILAFLVTPMLPFTFIFSAALFLPLFALVANLAQADLEGRGRVLRSRALVMLGDASYALYIIHFPIMLIIRHLVGADQRFGAGAGFLIAGAMLLASTAVAVGLYRWVEEPLRRRYAKARTAGRRPDLDSGPATVLHQQA</sequence>
<dbReference type="PANTHER" id="PTHR23028:SF53">
    <property type="entry name" value="ACYL_TRANSF_3 DOMAIN-CONTAINING PROTEIN"/>
    <property type="match status" value="1"/>
</dbReference>
<feature type="transmembrane region" description="Helical" evidence="2">
    <location>
        <begin position="33"/>
        <end position="54"/>
    </location>
</feature>
<feature type="compositionally biased region" description="Basic and acidic residues" evidence="1">
    <location>
        <begin position="13"/>
        <end position="22"/>
    </location>
</feature>
<keyword evidence="2" id="KW-1133">Transmembrane helix</keyword>
<dbReference type="GO" id="GO:0000271">
    <property type="term" value="P:polysaccharide biosynthetic process"/>
    <property type="evidence" value="ECO:0007669"/>
    <property type="project" value="TreeGrafter"/>
</dbReference>
<protein>
    <submittedName>
        <fullName evidence="4">Acyltransferase</fullName>
    </submittedName>
</protein>
<accession>A0A2W2EJ54</accession>
<gene>
    <name evidence="4" type="ORF">C1I95_00095</name>
</gene>
<feature type="region of interest" description="Disordered" evidence="1">
    <location>
        <begin position="1"/>
        <end position="22"/>
    </location>
</feature>
<feature type="compositionally biased region" description="Basic residues" evidence="1">
    <location>
        <begin position="1"/>
        <end position="12"/>
    </location>
</feature>
<evidence type="ECO:0000313" key="5">
    <source>
        <dbReference type="Proteomes" id="UP000248924"/>
    </source>
</evidence>
<comment type="caution">
    <text evidence="4">The sequence shown here is derived from an EMBL/GenBank/DDBJ whole genome shotgun (WGS) entry which is preliminary data.</text>
</comment>
<evidence type="ECO:0000259" key="3">
    <source>
        <dbReference type="Pfam" id="PF01757"/>
    </source>
</evidence>
<feature type="domain" description="Acyltransferase 3" evidence="3">
    <location>
        <begin position="29"/>
        <end position="375"/>
    </location>
</feature>
<dbReference type="EMBL" id="POTY01000001">
    <property type="protein sequence ID" value="PZG24362.1"/>
    <property type="molecule type" value="Genomic_DNA"/>
</dbReference>
<keyword evidence="2" id="KW-0812">Transmembrane</keyword>
<keyword evidence="4" id="KW-0012">Acyltransferase</keyword>
<feature type="transmembrane region" description="Helical" evidence="2">
    <location>
        <begin position="60"/>
        <end position="84"/>
    </location>
</feature>
<feature type="transmembrane region" description="Helical" evidence="2">
    <location>
        <begin position="231"/>
        <end position="251"/>
    </location>
</feature>
<organism evidence="4 5">
    <name type="scientific">Micromonospora craterilacus</name>
    <dbReference type="NCBI Taxonomy" id="1655439"/>
    <lineage>
        <taxon>Bacteria</taxon>
        <taxon>Bacillati</taxon>
        <taxon>Actinomycetota</taxon>
        <taxon>Actinomycetes</taxon>
        <taxon>Micromonosporales</taxon>
        <taxon>Micromonosporaceae</taxon>
        <taxon>Micromonospora</taxon>
    </lineage>
</organism>
<dbReference type="GO" id="GO:0016747">
    <property type="term" value="F:acyltransferase activity, transferring groups other than amino-acyl groups"/>
    <property type="evidence" value="ECO:0007669"/>
    <property type="project" value="InterPro"/>
</dbReference>
<dbReference type="Proteomes" id="UP000248924">
    <property type="component" value="Unassembled WGS sequence"/>
</dbReference>
<reference evidence="4 5" key="1">
    <citation type="submission" date="2018-01" db="EMBL/GenBank/DDBJ databases">
        <title>Draft genome sequence of Jishengella sp. NA12.</title>
        <authorList>
            <person name="Sahin N."/>
            <person name="Ay H."/>
            <person name="Saygin H."/>
        </authorList>
    </citation>
    <scope>NUCLEOTIDE SEQUENCE [LARGE SCALE GENOMIC DNA]</scope>
    <source>
        <strain evidence="4 5">NA12</strain>
    </source>
</reference>
<feature type="transmembrane region" description="Helical" evidence="2">
    <location>
        <begin position="105"/>
        <end position="125"/>
    </location>
</feature>